<comment type="caution">
    <text evidence="10">The sequence shown here is derived from an EMBL/GenBank/DDBJ whole genome shotgun (WGS) entry which is preliminary data.</text>
</comment>
<proteinExistence type="predicted"/>
<dbReference type="Pfam" id="PF22705">
    <property type="entry name" value="C2-set_3"/>
    <property type="match status" value="1"/>
</dbReference>
<organism evidence="10 11">
    <name type="scientific">Channa striata</name>
    <name type="common">Snakehead murrel</name>
    <name type="synonym">Ophicephalus striatus</name>
    <dbReference type="NCBI Taxonomy" id="64152"/>
    <lineage>
        <taxon>Eukaryota</taxon>
        <taxon>Metazoa</taxon>
        <taxon>Chordata</taxon>
        <taxon>Craniata</taxon>
        <taxon>Vertebrata</taxon>
        <taxon>Euteleostomi</taxon>
        <taxon>Actinopterygii</taxon>
        <taxon>Neopterygii</taxon>
        <taxon>Teleostei</taxon>
        <taxon>Neoteleostei</taxon>
        <taxon>Acanthomorphata</taxon>
        <taxon>Anabantaria</taxon>
        <taxon>Anabantiformes</taxon>
        <taxon>Channoidei</taxon>
        <taxon>Channidae</taxon>
        <taxon>Channa</taxon>
    </lineage>
</organism>
<keyword evidence="3 7" id="KW-1133">Transmembrane helix</keyword>
<sequence length="599" mass="68469">MKIVILCVTGLTSIWLRLTNRGSHSPGSDLVNKSVSCSEENFDLDKRNLFCLHGWTRINGACFKYISTLMTWARAEINCQSMDAHLASVQDIKEYVEIQNLTAPYGYMETWIGGSNAQEDNFWFWTDGEKFAYTNWCSGQPSNYQGLQHCLSMNYSAKRCWDDVGSSDAAAPLFITLSGTDRDSGELVLQCESKGWYPEPEVSCCCFFTWNHFSRIDESSSGLVLQCESKGWYPEPEVLWLDGEGHVLSAGPTETVRGPDDLYTVSSRVTVDKRHGNTFTCRVQQTIINQTRETHIHVSNGFYKVQSSFSAPTLVLAVSLALCIMLILLLVFFLWKNKNMIMSKKNQRHETREGKRMNFSQDDKAEVEFLTNVQKDRKQCRRRQAAATCFSSFVWPFVSKQRFHLEKQEKEEAQSRVQILNNELKTKRLELEGNLKETNHRLQEEKQKREKPEEEVESLKNHLDEHEEEGTEEKDKKTLNTGSENKTKEVLSPGRVTDVGIKDEIQGSHCNGSNIKCRNFRGRMGQTRPIRAKTLNKTQLLLVMGLMCCGKRPVNGNVTQIVNKRKDDTESEGSTFISPQERVLYSSVCYRSVKVETLH</sequence>
<evidence type="ECO:0000256" key="2">
    <source>
        <dbReference type="ARBA" id="ARBA00022692"/>
    </source>
</evidence>
<dbReference type="InterPro" id="IPR050111">
    <property type="entry name" value="C-type_lectin/snaclec_domain"/>
</dbReference>
<evidence type="ECO:0000256" key="5">
    <source>
        <dbReference type="ARBA" id="ARBA00023319"/>
    </source>
</evidence>
<dbReference type="PROSITE" id="PS50835">
    <property type="entry name" value="IG_LIKE"/>
    <property type="match status" value="1"/>
</dbReference>
<dbReference type="InterPro" id="IPR036179">
    <property type="entry name" value="Ig-like_dom_sf"/>
</dbReference>
<accession>A0AA88TED4</accession>
<dbReference type="InterPro" id="IPR016186">
    <property type="entry name" value="C-type_lectin-like/link_sf"/>
</dbReference>
<evidence type="ECO:0000313" key="11">
    <source>
        <dbReference type="Proteomes" id="UP001187415"/>
    </source>
</evidence>
<dbReference type="InterPro" id="IPR003597">
    <property type="entry name" value="Ig_C1-set"/>
</dbReference>
<keyword evidence="2 7" id="KW-0812">Transmembrane</keyword>
<evidence type="ECO:0000259" key="8">
    <source>
        <dbReference type="PROSITE" id="PS50041"/>
    </source>
</evidence>
<evidence type="ECO:0000259" key="9">
    <source>
        <dbReference type="PROSITE" id="PS50835"/>
    </source>
</evidence>
<evidence type="ECO:0000256" key="6">
    <source>
        <dbReference type="SAM" id="MobiDB-lite"/>
    </source>
</evidence>
<dbReference type="Gene3D" id="3.10.100.10">
    <property type="entry name" value="Mannose-Binding Protein A, subunit A"/>
    <property type="match status" value="1"/>
</dbReference>
<dbReference type="InterPro" id="IPR001304">
    <property type="entry name" value="C-type_lectin-like"/>
</dbReference>
<dbReference type="EMBL" id="JAUPFM010000001">
    <property type="protein sequence ID" value="KAK2863345.1"/>
    <property type="molecule type" value="Genomic_DNA"/>
</dbReference>
<feature type="compositionally biased region" description="Basic and acidic residues" evidence="6">
    <location>
        <begin position="430"/>
        <end position="465"/>
    </location>
</feature>
<dbReference type="SUPFAM" id="SSF48726">
    <property type="entry name" value="Immunoglobulin"/>
    <property type="match status" value="1"/>
</dbReference>
<feature type="domain" description="Ig-like" evidence="9">
    <location>
        <begin position="200"/>
        <end position="299"/>
    </location>
</feature>
<dbReference type="GO" id="GO:0016020">
    <property type="term" value="C:membrane"/>
    <property type="evidence" value="ECO:0007669"/>
    <property type="project" value="UniProtKB-SubCell"/>
</dbReference>
<evidence type="ECO:0008006" key="12">
    <source>
        <dbReference type="Google" id="ProtNLM"/>
    </source>
</evidence>
<dbReference type="PANTHER" id="PTHR22803">
    <property type="entry name" value="MANNOSE, PHOSPHOLIPASE, LECTIN RECEPTOR RELATED"/>
    <property type="match status" value="1"/>
</dbReference>
<evidence type="ECO:0000256" key="7">
    <source>
        <dbReference type="SAM" id="Phobius"/>
    </source>
</evidence>
<dbReference type="PROSITE" id="PS50041">
    <property type="entry name" value="C_TYPE_LECTIN_2"/>
    <property type="match status" value="1"/>
</dbReference>
<name>A0AA88TED4_CHASR</name>
<feature type="domain" description="C-type lectin" evidence="8">
    <location>
        <begin position="58"/>
        <end position="163"/>
    </location>
</feature>
<dbReference type="Gene3D" id="2.60.40.10">
    <property type="entry name" value="Immunoglobulins"/>
    <property type="match status" value="1"/>
</dbReference>
<comment type="subcellular location">
    <subcellularLocation>
        <location evidence="1">Membrane</location>
    </subcellularLocation>
</comment>
<dbReference type="SMART" id="SM00407">
    <property type="entry name" value="IGc1"/>
    <property type="match status" value="1"/>
</dbReference>
<dbReference type="Proteomes" id="UP001187415">
    <property type="component" value="Unassembled WGS sequence"/>
</dbReference>
<dbReference type="CDD" id="cd00037">
    <property type="entry name" value="CLECT"/>
    <property type="match status" value="1"/>
</dbReference>
<protein>
    <recommendedName>
        <fullName evidence="12">Ig-like domain-containing protein</fullName>
    </recommendedName>
</protein>
<dbReference type="SUPFAM" id="SSF56436">
    <property type="entry name" value="C-type lectin-like"/>
    <property type="match status" value="1"/>
</dbReference>
<dbReference type="InterPro" id="IPR013783">
    <property type="entry name" value="Ig-like_fold"/>
</dbReference>
<keyword evidence="11" id="KW-1185">Reference proteome</keyword>
<feature type="transmembrane region" description="Helical" evidence="7">
    <location>
        <begin position="314"/>
        <end position="335"/>
    </location>
</feature>
<evidence type="ECO:0000313" key="10">
    <source>
        <dbReference type="EMBL" id="KAK2863345.1"/>
    </source>
</evidence>
<dbReference type="InterPro" id="IPR053896">
    <property type="entry name" value="BTN3A2-like_Ig-C"/>
</dbReference>
<dbReference type="InterPro" id="IPR016187">
    <property type="entry name" value="CTDL_fold"/>
</dbReference>
<dbReference type="AlphaFoldDB" id="A0AA88TED4"/>
<dbReference type="InterPro" id="IPR007110">
    <property type="entry name" value="Ig-like_dom"/>
</dbReference>
<evidence type="ECO:0000256" key="4">
    <source>
        <dbReference type="ARBA" id="ARBA00023136"/>
    </source>
</evidence>
<dbReference type="Pfam" id="PF00059">
    <property type="entry name" value="Lectin_C"/>
    <property type="match status" value="1"/>
</dbReference>
<dbReference type="FunFam" id="2.60.40.10:FF:000088">
    <property type="entry name" value="Butyrophilin subfamily 1 member A1"/>
    <property type="match status" value="1"/>
</dbReference>
<feature type="region of interest" description="Disordered" evidence="6">
    <location>
        <begin position="430"/>
        <end position="486"/>
    </location>
</feature>
<keyword evidence="4 7" id="KW-0472">Membrane</keyword>
<evidence type="ECO:0000256" key="1">
    <source>
        <dbReference type="ARBA" id="ARBA00004370"/>
    </source>
</evidence>
<gene>
    <name evidence="10" type="ORF">Q5P01_002878</name>
</gene>
<evidence type="ECO:0000256" key="3">
    <source>
        <dbReference type="ARBA" id="ARBA00022989"/>
    </source>
</evidence>
<keyword evidence="5" id="KW-0393">Immunoglobulin domain</keyword>
<dbReference type="SMART" id="SM00034">
    <property type="entry name" value="CLECT"/>
    <property type="match status" value="1"/>
</dbReference>
<reference evidence="10" key="1">
    <citation type="submission" date="2023-07" db="EMBL/GenBank/DDBJ databases">
        <title>Chromosome-level Genome Assembly of Striped Snakehead (Channa striata).</title>
        <authorList>
            <person name="Liu H."/>
        </authorList>
    </citation>
    <scope>NUCLEOTIDE SEQUENCE</scope>
    <source>
        <strain evidence="10">Gz</strain>
        <tissue evidence="10">Muscle</tissue>
    </source>
</reference>